<feature type="signal peptide" evidence="1">
    <location>
        <begin position="1"/>
        <end position="17"/>
    </location>
</feature>
<gene>
    <name evidence="2" type="ORF">H9628_00470</name>
</gene>
<dbReference type="EMBL" id="JACSPS010000001">
    <property type="protein sequence ID" value="MBD8016939.1"/>
    <property type="molecule type" value="Genomic_DNA"/>
</dbReference>
<evidence type="ECO:0000256" key="1">
    <source>
        <dbReference type="SAM" id="SignalP"/>
    </source>
</evidence>
<organism evidence="2 3">
    <name type="scientific">Kaistella pullorum</name>
    <dbReference type="NCBI Taxonomy" id="2763074"/>
    <lineage>
        <taxon>Bacteria</taxon>
        <taxon>Pseudomonadati</taxon>
        <taxon>Bacteroidota</taxon>
        <taxon>Flavobacteriia</taxon>
        <taxon>Flavobacteriales</taxon>
        <taxon>Weeksellaceae</taxon>
        <taxon>Chryseobacterium group</taxon>
        <taxon>Kaistella</taxon>
    </lineage>
</organism>
<dbReference type="SUPFAM" id="SSF56925">
    <property type="entry name" value="OMPA-like"/>
    <property type="match status" value="1"/>
</dbReference>
<keyword evidence="3" id="KW-1185">Reference proteome</keyword>
<evidence type="ECO:0000313" key="3">
    <source>
        <dbReference type="Proteomes" id="UP000626242"/>
    </source>
</evidence>
<reference evidence="2 3" key="1">
    <citation type="submission" date="2020-08" db="EMBL/GenBank/DDBJ databases">
        <title>A Genomic Blueprint of the Chicken Gut Microbiome.</title>
        <authorList>
            <person name="Gilroy R."/>
            <person name="Ravi A."/>
            <person name="Getino M."/>
            <person name="Pursley I."/>
            <person name="Horton D.L."/>
            <person name="Alikhan N.-F."/>
            <person name="Baker D."/>
            <person name="Gharbi K."/>
            <person name="Hall N."/>
            <person name="Watson M."/>
            <person name="Adriaenssens E.M."/>
            <person name="Foster-Nyarko E."/>
            <person name="Jarju S."/>
            <person name="Secka A."/>
            <person name="Antonio M."/>
            <person name="Oren A."/>
            <person name="Chaudhuri R."/>
            <person name="La Ragione R.M."/>
            <person name="Hildebrand F."/>
            <person name="Pallen M.J."/>
        </authorList>
    </citation>
    <scope>NUCLEOTIDE SEQUENCE [LARGE SCALE GENOMIC DNA]</scope>
    <source>
        <strain evidence="2 3">Sa1CVA4</strain>
    </source>
</reference>
<dbReference type="Proteomes" id="UP000626242">
    <property type="component" value="Unassembled WGS sequence"/>
</dbReference>
<dbReference type="InterPro" id="IPR028974">
    <property type="entry name" value="TSP_type-3_rpt"/>
</dbReference>
<keyword evidence="1" id="KW-0732">Signal</keyword>
<dbReference type="RefSeq" id="WP_251832156.1">
    <property type="nucleotide sequence ID" value="NZ_JACSPS010000001.1"/>
</dbReference>
<proteinExistence type="predicted"/>
<dbReference type="SUPFAM" id="SSF103647">
    <property type="entry name" value="TSP type-3 repeat"/>
    <property type="match status" value="1"/>
</dbReference>
<feature type="chain" id="PRO_5045833326" evidence="1">
    <location>
        <begin position="18"/>
        <end position="365"/>
    </location>
</feature>
<evidence type="ECO:0000313" key="2">
    <source>
        <dbReference type="EMBL" id="MBD8016939.1"/>
    </source>
</evidence>
<sequence length="365" mass="39941">MKSNLFLALCLPAAVFAQEASNTAGSEVYPNTFSSGSAKISQFNNSAKRFNDWAVSVGGGTALMKKSDLTSFYGDEVNWGWNAYVSLDKQLTHTFGLSLMYSMGQTNQRGMLPGVWGATAGVAEAWTKYKQITVLGDINFSNLLRRVDNHSPYRWALHGYAGLGTMGYETLLLDNNLSRYAPNTFPIAVDQKLGFSSLFFQGGAGLKYKVSELIDIETRVMYVMSGDDEFDGGGDLFDTGHPSINYNMINPSRSDDMVTINLGLSFKIGKHDSHLAWHDPMQEIYYRTADLEQNSNELIVCKKGDLDNDAVCDDWDRELNSPAGARVDGAGVAIDMDLDGVIDLYDRCVTVPGTAENNGCPPGSK</sequence>
<name>A0ABR8WIR2_9FLAO</name>
<dbReference type="InterPro" id="IPR011250">
    <property type="entry name" value="OMP/PagP_B-barrel"/>
</dbReference>
<protein>
    <submittedName>
        <fullName evidence="2">OmpA family protein</fullName>
    </submittedName>
</protein>
<accession>A0ABR8WIR2</accession>
<comment type="caution">
    <text evidence="2">The sequence shown here is derived from an EMBL/GenBank/DDBJ whole genome shotgun (WGS) entry which is preliminary data.</text>
</comment>